<sequence>MEWTESFMLTSDGLKKEQYDYQNDRRKDGGFQLCSGDASNGSVNTPSHDGFLASPTSKEMERFNGLKEEDVKDKTLPDHLKENLDIVIVGINPSLASAHVGHHYAGQGNHFWTCLFQSGLVPITVTCYDDMKMLDYGIGFTNVCTRPTKGAAELTRKEMKAGAAIMLEKMRKYRPKIAVFNGKGIYEAYVGHKNFSMGRQPAPLDGTNTIVFVMPSSSARCAQLPRAEDKLPFFVALRKLRDFVRGELAELPDSEVVFADYTEFRVTQPDPKSLRKAERRRKRKAEAAAAAAMAAALASGASTADGTTMINGLIGTQSMIPDGASSATVSTLSGSTVQANGTVNSDSKNKNRVKCKLCHYFIAYRKIRSKCLFLGIPLFSWPYSWLEKRHPTTKKAHFGTPDIKSH</sequence>
<keyword evidence="11" id="KW-0539">Nucleus</keyword>
<keyword evidence="5" id="KW-0832">Ubl conjugation</keyword>
<dbReference type="EC" id="3.2.2.29" evidence="15"/>
<dbReference type="InterPro" id="IPR005122">
    <property type="entry name" value="Uracil-DNA_glycosylase-like"/>
</dbReference>
<dbReference type="SUPFAM" id="SSF52141">
    <property type="entry name" value="Uracil-DNA glycosylase-like"/>
    <property type="match status" value="1"/>
</dbReference>
<evidence type="ECO:0000256" key="10">
    <source>
        <dbReference type="ARBA" id="ARBA00023204"/>
    </source>
</evidence>
<evidence type="ECO:0000256" key="12">
    <source>
        <dbReference type="ARBA" id="ARBA00052915"/>
    </source>
</evidence>
<evidence type="ECO:0000256" key="13">
    <source>
        <dbReference type="ARBA" id="ARBA00061261"/>
    </source>
</evidence>
<evidence type="ECO:0000256" key="14">
    <source>
        <dbReference type="ARBA" id="ARBA00064519"/>
    </source>
</evidence>
<evidence type="ECO:0000256" key="17">
    <source>
        <dbReference type="ARBA" id="ARBA00083221"/>
    </source>
</evidence>
<keyword evidence="3" id="KW-0227">DNA damage</keyword>
<keyword evidence="10" id="KW-0234">DNA repair</keyword>
<reference evidence="19" key="1">
    <citation type="submission" date="2019-05" db="EMBL/GenBank/DDBJ databases">
        <title>Annotation for the trematode Fasciolopsis buski.</title>
        <authorList>
            <person name="Choi Y.-J."/>
        </authorList>
    </citation>
    <scope>NUCLEOTIDE SEQUENCE</scope>
    <source>
        <strain evidence="19">HT</strain>
        <tissue evidence="19">Whole worm</tissue>
    </source>
</reference>
<evidence type="ECO:0000256" key="5">
    <source>
        <dbReference type="ARBA" id="ARBA00022843"/>
    </source>
</evidence>
<evidence type="ECO:0000313" key="20">
    <source>
        <dbReference type="Proteomes" id="UP000728185"/>
    </source>
</evidence>
<dbReference type="GO" id="GO:0005654">
    <property type="term" value="C:nucleoplasm"/>
    <property type="evidence" value="ECO:0007669"/>
    <property type="project" value="UniProtKB-ARBA"/>
</dbReference>
<comment type="caution">
    <text evidence="19">The sequence shown here is derived from an EMBL/GenBank/DDBJ whole genome shotgun (WGS) entry which is preliminary data.</text>
</comment>
<dbReference type="OrthoDB" id="565731at2759"/>
<evidence type="ECO:0000256" key="8">
    <source>
        <dbReference type="ARBA" id="ARBA00023159"/>
    </source>
</evidence>
<keyword evidence="4" id="KW-0378">Hydrolase</keyword>
<evidence type="ECO:0000256" key="9">
    <source>
        <dbReference type="ARBA" id="ARBA00023163"/>
    </source>
</evidence>
<dbReference type="GO" id="GO:0032183">
    <property type="term" value="F:SUMO binding"/>
    <property type="evidence" value="ECO:0007669"/>
    <property type="project" value="UniProtKB-ARBA"/>
</dbReference>
<accession>A0A8E0RWH3</accession>
<dbReference type="InterPro" id="IPR015637">
    <property type="entry name" value="MUG/TDG"/>
</dbReference>
<organism evidence="19 20">
    <name type="scientific">Fasciolopsis buskii</name>
    <dbReference type="NCBI Taxonomy" id="27845"/>
    <lineage>
        <taxon>Eukaryota</taxon>
        <taxon>Metazoa</taxon>
        <taxon>Spiralia</taxon>
        <taxon>Lophotrochozoa</taxon>
        <taxon>Platyhelminthes</taxon>
        <taxon>Trematoda</taxon>
        <taxon>Digenea</taxon>
        <taxon>Plagiorchiida</taxon>
        <taxon>Echinostomata</taxon>
        <taxon>Echinostomatoidea</taxon>
        <taxon>Fasciolidae</taxon>
        <taxon>Fasciolopsis</taxon>
    </lineage>
</organism>
<keyword evidence="7" id="KW-0805">Transcription regulation</keyword>
<dbReference type="Pfam" id="PF03167">
    <property type="entry name" value="UDG"/>
    <property type="match status" value="1"/>
</dbReference>
<evidence type="ECO:0000259" key="18">
    <source>
        <dbReference type="Pfam" id="PF03167"/>
    </source>
</evidence>
<dbReference type="CDD" id="cd10028">
    <property type="entry name" value="UDG-F2_TDG_MUG"/>
    <property type="match status" value="1"/>
</dbReference>
<evidence type="ECO:0000256" key="1">
    <source>
        <dbReference type="ARBA" id="ARBA00004123"/>
    </source>
</evidence>
<gene>
    <name evidence="19" type="ORF">FBUS_10508</name>
</gene>
<feature type="domain" description="Uracil-DNA glycosylase-like" evidence="18">
    <location>
        <begin position="77"/>
        <end position="223"/>
    </location>
</feature>
<dbReference type="PANTHER" id="PTHR12159:SF9">
    <property type="entry name" value="G_T MISMATCH-SPECIFIC THYMINE DNA GLYCOSYLASE"/>
    <property type="match status" value="1"/>
</dbReference>
<keyword evidence="2" id="KW-1017">Isopeptide bond</keyword>
<evidence type="ECO:0000256" key="4">
    <source>
        <dbReference type="ARBA" id="ARBA00022801"/>
    </source>
</evidence>
<evidence type="ECO:0000256" key="16">
    <source>
        <dbReference type="ARBA" id="ARBA00071248"/>
    </source>
</evidence>
<comment type="similarity">
    <text evidence="13">Belongs to the uracil-DNA glycosylase (UDG) superfamily. TDG/mug family.</text>
</comment>
<comment type="subunit">
    <text evidence="14">Homodimer. Interacts with AICDA and GADD45A.</text>
</comment>
<dbReference type="EMBL" id="LUCM01005683">
    <property type="protein sequence ID" value="KAA0192449.1"/>
    <property type="molecule type" value="Genomic_DNA"/>
</dbReference>
<keyword evidence="20" id="KW-1185">Reference proteome</keyword>
<evidence type="ECO:0000256" key="3">
    <source>
        <dbReference type="ARBA" id="ARBA00022763"/>
    </source>
</evidence>
<dbReference type="GO" id="GO:0004844">
    <property type="term" value="F:uracil DNA N-glycosylase activity"/>
    <property type="evidence" value="ECO:0007669"/>
    <property type="project" value="TreeGrafter"/>
</dbReference>
<dbReference type="GO" id="GO:0040029">
    <property type="term" value="P:epigenetic regulation of gene expression"/>
    <property type="evidence" value="ECO:0007669"/>
    <property type="project" value="UniProtKB-ARBA"/>
</dbReference>
<proteinExistence type="inferred from homology"/>
<dbReference type="GO" id="GO:0003677">
    <property type="term" value="F:DNA binding"/>
    <property type="evidence" value="ECO:0007669"/>
    <property type="project" value="UniProtKB-ARBA"/>
</dbReference>
<comment type="catalytic activity">
    <reaction evidence="12">
        <text>Hydrolyzes mismatched double-stranded DNA and polynucleotides, releasing free thymine.</text>
        <dbReference type="EC" id="3.2.2.29"/>
    </reaction>
</comment>
<evidence type="ECO:0000256" key="2">
    <source>
        <dbReference type="ARBA" id="ARBA00022499"/>
    </source>
</evidence>
<dbReference type="InterPro" id="IPR036895">
    <property type="entry name" value="Uracil-DNA_glycosylase-like_sf"/>
</dbReference>
<dbReference type="FunFam" id="3.40.470.10:FF:000002">
    <property type="entry name" value="G/T mismatch-specific thymine DNA glycosylase"/>
    <property type="match status" value="1"/>
</dbReference>
<dbReference type="AlphaFoldDB" id="A0A8E0RWH3"/>
<keyword evidence="6" id="KW-0156">Chromatin regulator</keyword>
<dbReference type="GO" id="GO:0141016">
    <property type="term" value="F:G/T mismatch-specific thymine-DNA glycosylase activity"/>
    <property type="evidence" value="ECO:0007669"/>
    <property type="project" value="UniProtKB-EC"/>
</dbReference>
<dbReference type="PANTHER" id="PTHR12159">
    <property type="entry name" value="G/T AND G/U MISMATCH-SPECIFIC DNA GLYCOSYLASE"/>
    <property type="match status" value="1"/>
</dbReference>
<dbReference type="GO" id="GO:0006285">
    <property type="term" value="P:base-excision repair, AP site formation"/>
    <property type="evidence" value="ECO:0007669"/>
    <property type="project" value="InterPro"/>
</dbReference>
<comment type="subcellular location">
    <subcellularLocation>
        <location evidence="1">Nucleus</location>
    </subcellularLocation>
</comment>
<evidence type="ECO:0000256" key="7">
    <source>
        <dbReference type="ARBA" id="ARBA00023015"/>
    </source>
</evidence>
<dbReference type="Gene3D" id="3.40.470.10">
    <property type="entry name" value="Uracil-DNA glycosylase-like domain"/>
    <property type="match status" value="1"/>
</dbReference>
<keyword evidence="8" id="KW-0010">Activator</keyword>
<evidence type="ECO:0000256" key="11">
    <source>
        <dbReference type="ARBA" id="ARBA00023242"/>
    </source>
</evidence>
<evidence type="ECO:0000256" key="15">
    <source>
        <dbReference type="ARBA" id="ARBA00066769"/>
    </source>
</evidence>
<protein>
    <recommendedName>
        <fullName evidence="16">G/T mismatch-specific thymine DNA glycosylase</fullName>
        <ecNumber evidence="15">3.2.2.29</ecNumber>
    </recommendedName>
    <alternativeName>
        <fullName evidence="17">Thymine-DNA glycosylase</fullName>
    </alternativeName>
</protein>
<dbReference type="Proteomes" id="UP000728185">
    <property type="component" value="Unassembled WGS sequence"/>
</dbReference>
<evidence type="ECO:0000256" key="6">
    <source>
        <dbReference type="ARBA" id="ARBA00022853"/>
    </source>
</evidence>
<keyword evidence="9" id="KW-0804">Transcription</keyword>
<name>A0A8E0RWH3_9TREM</name>
<evidence type="ECO:0000313" key="19">
    <source>
        <dbReference type="EMBL" id="KAA0192449.1"/>
    </source>
</evidence>